<protein>
    <submittedName>
        <fullName evidence="3">Flavin reductase family protein</fullName>
    </submittedName>
</protein>
<dbReference type="InterPro" id="IPR002563">
    <property type="entry name" value="Flavin_Rdtase-like_dom"/>
</dbReference>
<dbReference type="RefSeq" id="WP_273247856.1">
    <property type="nucleotide sequence ID" value="NZ_VENJ01000002.1"/>
</dbReference>
<dbReference type="AlphaFoldDB" id="A0A7C9LLC0"/>
<evidence type="ECO:0000313" key="4">
    <source>
        <dbReference type="Proteomes" id="UP000483078"/>
    </source>
</evidence>
<dbReference type="GO" id="GO:0010181">
    <property type="term" value="F:FMN binding"/>
    <property type="evidence" value="ECO:0007669"/>
    <property type="project" value="InterPro"/>
</dbReference>
<proteinExistence type="predicted"/>
<evidence type="ECO:0000313" key="3">
    <source>
        <dbReference type="EMBL" id="MTJ03380.1"/>
    </source>
</evidence>
<dbReference type="Pfam" id="PF01613">
    <property type="entry name" value="Flavin_Reduct"/>
    <property type="match status" value="1"/>
</dbReference>
<organism evidence="3 4">
    <name type="scientific">Sediminimonas qiaohouensis</name>
    <dbReference type="NCBI Taxonomy" id="552061"/>
    <lineage>
        <taxon>Bacteria</taxon>
        <taxon>Pseudomonadati</taxon>
        <taxon>Pseudomonadota</taxon>
        <taxon>Alphaproteobacteria</taxon>
        <taxon>Rhodobacterales</taxon>
        <taxon>Roseobacteraceae</taxon>
        <taxon>Sediminimonas</taxon>
    </lineage>
</organism>
<reference evidence="3 4" key="1">
    <citation type="submission" date="2019-06" db="EMBL/GenBank/DDBJ databases">
        <title>Enrichment of Autotrophic Halophilic Microorganisms from Red Sea Brine Pool Using Microbial Electrosynthesis System.</title>
        <authorList>
            <person name="Alqahtani M.F."/>
            <person name="Bajracharya S."/>
            <person name="Katuri K.P."/>
            <person name="Ali M."/>
            <person name="Saikaly P.E."/>
        </authorList>
    </citation>
    <scope>NUCLEOTIDE SEQUENCE [LARGE SCALE GENOMIC DNA]</scope>
    <source>
        <strain evidence="3">MES6</strain>
    </source>
</reference>
<dbReference type="Proteomes" id="UP000483078">
    <property type="component" value="Unassembled WGS sequence"/>
</dbReference>
<evidence type="ECO:0000256" key="1">
    <source>
        <dbReference type="ARBA" id="ARBA00023002"/>
    </source>
</evidence>
<dbReference type="PANTHER" id="PTHR30466">
    <property type="entry name" value="FLAVIN REDUCTASE"/>
    <property type="match status" value="1"/>
</dbReference>
<accession>A0A7C9LLC0</accession>
<evidence type="ECO:0000259" key="2">
    <source>
        <dbReference type="SMART" id="SM00903"/>
    </source>
</evidence>
<dbReference type="PANTHER" id="PTHR30466:SF1">
    <property type="entry name" value="FMN REDUCTASE (NADH) RUTF"/>
    <property type="match status" value="1"/>
</dbReference>
<keyword evidence="1" id="KW-0560">Oxidoreductase</keyword>
<dbReference type="GO" id="GO:0042602">
    <property type="term" value="F:riboflavin reductase (NADPH) activity"/>
    <property type="evidence" value="ECO:0007669"/>
    <property type="project" value="TreeGrafter"/>
</dbReference>
<feature type="domain" description="Flavin reductase like" evidence="2">
    <location>
        <begin position="13"/>
        <end position="156"/>
    </location>
</feature>
<dbReference type="InterPro" id="IPR012349">
    <property type="entry name" value="Split_barrel_FMN-bd"/>
</dbReference>
<dbReference type="SMART" id="SM00903">
    <property type="entry name" value="Flavin_Reduct"/>
    <property type="match status" value="1"/>
</dbReference>
<dbReference type="Gene3D" id="2.30.110.10">
    <property type="entry name" value="Electron Transport, Fmn-binding Protein, Chain A"/>
    <property type="match status" value="1"/>
</dbReference>
<dbReference type="InterPro" id="IPR050268">
    <property type="entry name" value="NADH-dep_flavin_reductase"/>
</dbReference>
<name>A0A7C9LLC0_9RHOB</name>
<dbReference type="EMBL" id="VENJ01000002">
    <property type="protein sequence ID" value="MTJ03380.1"/>
    <property type="molecule type" value="Genomic_DNA"/>
</dbReference>
<dbReference type="SUPFAM" id="SSF50475">
    <property type="entry name" value="FMN-binding split barrel"/>
    <property type="match status" value="1"/>
</dbReference>
<comment type="caution">
    <text evidence="3">The sequence shown here is derived from an EMBL/GenBank/DDBJ whole genome shotgun (WGS) entry which is preliminary data.</text>
</comment>
<sequence>MTAFDPRALRNAFGSFMTGVTVVTTRAPDGTPVGFTANSFCSVSLDPPLLLVCPGKFLSSFDAFHNAGQFAVSVLAEGQEDVSNTFASRKEDRFAATRHRLDRQGIPVIDGAVAQFSCAVRRAIPAGDHSILLGEVIDYDHAGGAGLGYGAGRYFSLGLEREAGTRQETGAVVGAIVETDDGVLLDETPDGLRPPQVTVQGCASQLETLGTGLTARGIAAEFGLAYSAFDDRRLGVHHTYVLARATGRAPEGGTRCVAPEDLPAQRYTTPAIATMMRRFALETRTRTFTLYLGDEGPGDTQP</sequence>
<dbReference type="Gene3D" id="3.90.79.10">
    <property type="entry name" value="Nucleoside Triphosphate Pyrophosphohydrolase"/>
    <property type="match status" value="1"/>
</dbReference>
<gene>
    <name evidence="3" type="ORF">FH759_01620</name>
</gene>